<evidence type="ECO:0008006" key="3">
    <source>
        <dbReference type="Google" id="ProtNLM"/>
    </source>
</evidence>
<protein>
    <recommendedName>
        <fullName evidence="3">DUF2071 domain-containing protein</fullName>
    </recommendedName>
</protein>
<gene>
    <name evidence="1" type="ORF">PLANPX_6051</name>
</gene>
<keyword evidence="2" id="KW-1185">Reference proteome</keyword>
<dbReference type="EMBL" id="AP021861">
    <property type="protein sequence ID" value="BBO36439.1"/>
    <property type="molecule type" value="Genomic_DNA"/>
</dbReference>
<accession>A0A5K7XRB9</accession>
<dbReference type="InterPro" id="IPR018644">
    <property type="entry name" value="DUF2071"/>
</dbReference>
<dbReference type="RefSeq" id="WP_152101609.1">
    <property type="nucleotide sequence ID" value="NZ_AP021861.1"/>
</dbReference>
<dbReference type="KEGG" id="lpav:PLANPX_6051"/>
<evidence type="ECO:0000313" key="1">
    <source>
        <dbReference type="EMBL" id="BBO36439.1"/>
    </source>
</evidence>
<sequence>MLNLPAIRGVIDRRILANFRVDHDVLAATLPAPFRPQLVNGYGIAGICLIRLKSVRPRGMPAWLGVSSENAAHRIAVEWNDGDAIRTGVYIRRRDTNSRFSVLAGGRLFPGVHHHARFVVQETAEELSLDMQSDDGVTAIKVRGHADDAWPTNSIFPAADAASQFFAAGSFGYSNARTPNVYQGLELDCDTWTATPLAIESIRSSYFDDRTIFPAGSIEFDNALLMRGIDHEWHSRGELCCSTN</sequence>
<proteinExistence type="predicted"/>
<name>A0A5K7XRB9_9BACT</name>
<dbReference type="Pfam" id="PF09844">
    <property type="entry name" value="DUF2071"/>
    <property type="match status" value="1"/>
</dbReference>
<dbReference type="AlphaFoldDB" id="A0A5K7XRB9"/>
<evidence type="ECO:0000313" key="2">
    <source>
        <dbReference type="Proteomes" id="UP000326837"/>
    </source>
</evidence>
<organism evidence="1 2">
    <name type="scientific">Lacipirellula parvula</name>
    <dbReference type="NCBI Taxonomy" id="2650471"/>
    <lineage>
        <taxon>Bacteria</taxon>
        <taxon>Pseudomonadati</taxon>
        <taxon>Planctomycetota</taxon>
        <taxon>Planctomycetia</taxon>
        <taxon>Pirellulales</taxon>
        <taxon>Lacipirellulaceae</taxon>
        <taxon>Lacipirellula</taxon>
    </lineage>
</organism>
<reference evidence="2" key="1">
    <citation type="submission" date="2019-10" db="EMBL/GenBank/DDBJ databases">
        <title>Lacipirellula parvula gen. nov., sp. nov., representing a lineage of planctomycetes widespread in freshwater anoxic habitats, and description of the family Lacipirellulaceae.</title>
        <authorList>
            <person name="Dedysh S.N."/>
            <person name="Kulichevskaya I.S."/>
            <person name="Beletsky A.V."/>
            <person name="Rakitin A.L."/>
            <person name="Mardanov A.V."/>
            <person name="Ivanova A.A."/>
            <person name="Saltykova V.X."/>
            <person name="Rijpstra W.I.C."/>
            <person name="Sinninghe Damste J.S."/>
            <person name="Ravin N.V."/>
        </authorList>
    </citation>
    <scope>NUCLEOTIDE SEQUENCE [LARGE SCALE GENOMIC DNA]</scope>
    <source>
        <strain evidence="2">PX69</strain>
    </source>
</reference>
<dbReference type="Proteomes" id="UP000326837">
    <property type="component" value="Chromosome"/>
</dbReference>